<keyword evidence="3" id="KW-0813">Transport</keyword>
<keyword evidence="7 8" id="KW-0472">Membrane</keyword>
<evidence type="ECO:0000256" key="5">
    <source>
        <dbReference type="ARBA" id="ARBA00022692"/>
    </source>
</evidence>
<comment type="caution">
    <text evidence="10">The sequence shown here is derived from an EMBL/GenBank/DDBJ whole genome shotgun (WGS) entry which is preliminary data.</text>
</comment>
<feature type="domain" description="Major facilitator superfamily (MFS) profile" evidence="9">
    <location>
        <begin position="24"/>
        <end position="407"/>
    </location>
</feature>
<feature type="transmembrane region" description="Helical" evidence="8">
    <location>
        <begin position="148"/>
        <end position="170"/>
    </location>
</feature>
<feature type="transmembrane region" description="Helical" evidence="8">
    <location>
        <begin position="321"/>
        <end position="344"/>
    </location>
</feature>
<feature type="transmembrane region" description="Helical" evidence="8">
    <location>
        <begin position="59"/>
        <end position="79"/>
    </location>
</feature>
<feature type="transmembrane region" description="Helical" evidence="8">
    <location>
        <begin position="294"/>
        <end position="315"/>
    </location>
</feature>
<reference evidence="10 11" key="1">
    <citation type="submission" date="2023-05" db="EMBL/GenBank/DDBJ databases">
        <title>Actinoplanes sp. NEAU-A12 genome sequencing.</title>
        <authorList>
            <person name="Wang Z.-S."/>
        </authorList>
    </citation>
    <scope>NUCLEOTIDE SEQUENCE [LARGE SCALE GENOMIC DNA]</scope>
    <source>
        <strain evidence="10 11">NEAU-A12</strain>
    </source>
</reference>
<evidence type="ECO:0000256" key="6">
    <source>
        <dbReference type="ARBA" id="ARBA00022989"/>
    </source>
</evidence>
<dbReference type="PANTHER" id="PTHR23502">
    <property type="entry name" value="MAJOR FACILITATOR SUPERFAMILY"/>
    <property type="match status" value="1"/>
</dbReference>
<dbReference type="InterPro" id="IPR004812">
    <property type="entry name" value="Efflux_drug-R_Bcr/CmlA"/>
</dbReference>
<protein>
    <submittedName>
        <fullName evidence="10">Multidrug effflux MFS transporter</fullName>
    </submittedName>
</protein>
<keyword evidence="6 8" id="KW-1133">Transmembrane helix</keyword>
<dbReference type="RefSeq" id="WP_282764794.1">
    <property type="nucleotide sequence ID" value="NZ_JASCTH010000026.1"/>
</dbReference>
<comment type="subcellular location">
    <subcellularLocation>
        <location evidence="1">Cell membrane</location>
        <topology evidence="1">Multi-pass membrane protein</topology>
    </subcellularLocation>
</comment>
<feature type="transmembrane region" description="Helical" evidence="8">
    <location>
        <begin position="21"/>
        <end position="39"/>
    </location>
</feature>
<evidence type="ECO:0000259" key="9">
    <source>
        <dbReference type="PROSITE" id="PS50850"/>
    </source>
</evidence>
<feature type="transmembrane region" description="Helical" evidence="8">
    <location>
        <begin position="117"/>
        <end position="136"/>
    </location>
</feature>
<dbReference type="NCBIfam" id="TIGR00710">
    <property type="entry name" value="efflux_Bcr_CflA"/>
    <property type="match status" value="1"/>
</dbReference>
<dbReference type="EMBL" id="JASCTH010000026">
    <property type="protein sequence ID" value="MDI6103605.1"/>
    <property type="molecule type" value="Genomic_DNA"/>
</dbReference>
<sequence length="407" mass="41310">MSSAAPVQRQSGPVASGPPRRALLVVILGLVTAIGPLSLDMYLPALPEMARDLEVSASEVQLSLTSCLVGMALGQLFFGPLSDRWGRRRPLVIGLAAYAVISFLIALAPSAPVLTGLRLLQGLAGGVGVVIARAVVRDVSSGVAAAKLFSSLTLIFGLAPIAAPSLGSAVLRLTSWHGVFVALGIIAVLLTLLVAVGLPETLPPRRRSAGGLAAMTGTARSIFTDRVFVGYALAQSFTFAALFAYISGSAFALQDGYGLSPAGYSLLFGANAIGLIILSQANNWLLNRWSLRRLFHLGLAVQSVAGVLALAGALLGSLPVLASGLFLLVGAIGVIQPNTTTLALDRYPANAGSAAALLGGAQSVIAAAAAPLAGLGDPGQGVPMSVVILGFAVAAVLVTVVLTRGER</sequence>
<evidence type="ECO:0000256" key="1">
    <source>
        <dbReference type="ARBA" id="ARBA00004651"/>
    </source>
</evidence>
<dbReference type="InterPro" id="IPR020846">
    <property type="entry name" value="MFS_dom"/>
</dbReference>
<feature type="transmembrane region" description="Helical" evidence="8">
    <location>
        <begin position="176"/>
        <end position="198"/>
    </location>
</feature>
<dbReference type="PROSITE" id="PS50850">
    <property type="entry name" value="MFS"/>
    <property type="match status" value="1"/>
</dbReference>
<dbReference type="SUPFAM" id="SSF103473">
    <property type="entry name" value="MFS general substrate transporter"/>
    <property type="match status" value="1"/>
</dbReference>
<gene>
    <name evidence="10" type="ORF">QLQ12_33835</name>
</gene>
<feature type="transmembrane region" description="Helical" evidence="8">
    <location>
        <begin position="228"/>
        <end position="252"/>
    </location>
</feature>
<organism evidence="10 11">
    <name type="scientific">Actinoplanes sandaracinus</name>
    <dbReference type="NCBI Taxonomy" id="3045177"/>
    <lineage>
        <taxon>Bacteria</taxon>
        <taxon>Bacillati</taxon>
        <taxon>Actinomycetota</taxon>
        <taxon>Actinomycetes</taxon>
        <taxon>Micromonosporales</taxon>
        <taxon>Micromonosporaceae</taxon>
        <taxon>Actinoplanes</taxon>
    </lineage>
</organism>
<evidence type="ECO:0000256" key="2">
    <source>
        <dbReference type="ARBA" id="ARBA00006236"/>
    </source>
</evidence>
<feature type="transmembrane region" description="Helical" evidence="8">
    <location>
        <begin position="91"/>
        <end position="111"/>
    </location>
</feature>
<dbReference type="Pfam" id="PF07690">
    <property type="entry name" value="MFS_1"/>
    <property type="match status" value="1"/>
</dbReference>
<dbReference type="Proteomes" id="UP001241758">
    <property type="component" value="Unassembled WGS sequence"/>
</dbReference>
<evidence type="ECO:0000313" key="10">
    <source>
        <dbReference type="EMBL" id="MDI6103605.1"/>
    </source>
</evidence>
<evidence type="ECO:0000256" key="3">
    <source>
        <dbReference type="ARBA" id="ARBA00022448"/>
    </source>
</evidence>
<dbReference type="PANTHER" id="PTHR23502:SF132">
    <property type="entry name" value="POLYAMINE TRANSPORTER 2-RELATED"/>
    <property type="match status" value="1"/>
</dbReference>
<feature type="transmembrane region" description="Helical" evidence="8">
    <location>
        <begin position="264"/>
        <end position="282"/>
    </location>
</feature>
<accession>A0ABT6WV59</accession>
<dbReference type="Gene3D" id="1.20.1720.10">
    <property type="entry name" value="Multidrug resistance protein D"/>
    <property type="match status" value="1"/>
</dbReference>
<dbReference type="InterPro" id="IPR011701">
    <property type="entry name" value="MFS"/>
</dbReference>
<proteinExistence type="inferred from homology"/>
<dbReference type="InterPro" id="IPR036259">
    <property type="entry name" value="MFS_trans_sf"/>
</dbReference>
<evidence type="ECO:0000313" key="11">
    <source>
        <dbReference type="Proteomes" id="UP001241758"/>
    </source>
</evidence>
<feature type="transmembrane region" description="Helical" evidence="8">
    <location>
        <begin position="382"/>
        <end position="402"/>
    </location>
</feature>
<evidence type="ECO:0000256" key="4">
    <source>
        <dbReference type="ARBA" id="ARBA00022475"/>
    </source>
</evidence>
<feature type="transmembrane region" description="Helical" evidence="8">
    <location>
        <begin position="356"/>
        <end position="376"/>
    </location>
</feature>
<keyword evidence="4" id="KW-1003">Cell membrane</keyword>
<name>A0ABT6WV59_9ACTN</name>
<dbReference type="CDD" id="cd17320">
    <property type="entry name" value="MFS_MdfA_MDR_like"/>
    <property type="match status" value="1"/>
</dbReference>
<keyword evidence="11" id="KW-1185">Reference proteome</keyword>
<evidence type="ECO:0000256" key="8">
    <source>
        <dbReference type="SAM" id="Phobius"/>
    </source>
</evidence>
<keyword evidence="5 8" id="KW-0812">Transmembrane</keyword>
<evidence type="ECO:0000256" key="7">
    <source>
        <dbReference type="ARBA" id="ARBA00023136"/>
    </source>
</evidence>
<comment type="similarity">
    <text evidence="2">Belongs to the major facilitator superfamily. Bcr/CmlA family.</text>
</comment>